<dbReference type="PANTHER" id="PTHR13650">
    <property type="entry name" value="SPATACSIN"/>
    <property type="match status" value="1"/>
</dbReference>
<dbReference type="Proteomes" id="UP000265520">
    <property type="component" value="Unassembled WGS sequence"/>
</dbReference>
<sequence>MSHDLAPRSNLGVLELDEIIRTVDDIAEGGGEMAALATLMHASVPIESCLNSGGVNRHSNSSAQCTLENLRPTLQRFPTLWRTLVGACLGQDTMSLLVPKAKT</sequence>
<dbReference type="EMBL" id="LXQA010220606">
    <property type="protein sequence ID" value="MCI35139.1"/>
    <property type="molecule type" value="Genomic_DNA"/>
</dbReference>
<protein>
    <submittedName>
        <fullName evidence="1">Uncharacterized protein</fullName>
    </submittedName>
</protein>
<dbReference type="PANTHER" id="PTHR13650:SF0">
    <property type="entry name" value="SPATACSIN"/>
    <property type="match status" value="1"/>
</dbReference>
<organism evidence="1 2">
    <name type="scientific">Trifolium medium</name>
    <dbReference type="NCBI Taxonomy" id="97028"/>
    <lineage>
        <taxon>Eukaryota</taxon>
        <taxon>Viridiplantae</taxon>
        <taxon>Streptophyta</taxon>
        <taxon>Embryophyta</taxon>
        <taxon>Tracheophyta</taxon>
        <taxon>Spermatophyta</taxon>
        <taxon>Magnoliopsida</taxon>
        <taxon>eudicotyledons</taxon>
        <taxon>Gunneridae</taxon>
        <taxon>Pentapetalae</taxon>
        <taxon>rosids</taxon>
        <taxon>fabids</taxon>
        <taxon>Fabales</taxon>
        <taxon>Fabaceae</taxon>
        <taxon>Papilionoideae</taxon>
        <taxon>50 kb inversion clade</taxon>
        <taxon>NPAAA clade</taxon>
        <taxon>Hologalegina</taxon>
        <taxon>IRL clade</taxon>
        <taxon>Trifolieae</taxon>
        <taxon>Trifolium</taxon>
    </lineage>
</organism>
<dbReference type="InterPro" id="IPR028103">
    <property type="entry name" value="Spatacsin"/>
</dbReference>
<reference evidence="1 2" key="1">
    <citation type="journal article" date="2018" name="Front. Plant Sci.">
        <title>Red Clover (Trifolium pratense) and Zigzag Clover (T. medium) - A Picture of Genomic Similarities and Differences.</title>
        <authorList>
            <person name="Dluhosova J."/>
            <person name="Istvanek J."/>
            <person name="Nedelnik J."/>
            <person name="Repkova J."/>
        </authorList>
    </citation>
    <scope>NUCLEOTIDE SEQUENCE [LARGE SCALE GENOMIC DNA]</scope>
    <source>
        <strain evidence="2">cv. 10/8</strain>
        <tissue evidence="1">Leaf</tissue>
    </source>
</reference>
<comment type="caution">
    <text evidence="1">The sequence shown here is derived from an EMBL/GenBank/DDBJ whole genome shotgun (WGS) entry which is preliminary data.</text>
</comment>
<accession>A0A392RFV7</accession>
<dbReference type="GO" id="GO:0005737">
    <property type="term" value="C:cytoplasm"/>
    <property type="evidence" value="ECO:0007669"/>
    <property type="project" value="TreeGrafter"/>
</dbReference>
<name>A0A392RFV7_9FABA</name>
<keyword evidence="2" id="KW-1185">Reference proteome</keyword>
<evidence type="ECO:0000313" key="2">
    <source>
        <dbReference type="Proteomes" id="UP000265520"/>
    </source>
</evidence>
<feature type="non-terminal residue" evidence="1">
    <location>
        <position position="103"/>
    </location>
</feature>
<proteinExistence type="predicted"/>
<evidence type="ECO:0000313" key="1">
    <source>
        <dbReference type="EMBL" id="MCI35139.1"/>
    </source>
</evidence>
<dbReference type="AlphaFoldDB" id="A0A392RFV7"/>